<dbReference type="Proteomes" id="UP000006790">
    <property type="component" value="Chromosome 2"/>
</dbReference>
<keyword evidence="9" id="KW-1185">Reference proteome</keyword>
<name>G8JP90_ERECY</name>
<evidence type="ECO:0008006" key="10">
    <source>
        <dbReference type="Google" id="ProtNLM"/>
    </source>
</evidence>
<evidence type="ECO:0000256" key="5">
    <source>
        <dbReference type="ARBA" id="ARBA00022857"/>
    </source>
</evidence>
<protein>
    <recommendedName>
        <fullName evidence="10">FAD/NAD(P)-binding domain-containing protein</fullName>
    </recommendedName>
</protein>
<dbReference type="RefSeq" id="XP_003644965.1">
    <property type="nucleotide sequence ID" value="XM_003644917.1"/>
</dbReference>
<dbReference type="STRING" id="931890.G8JP90"/>
<dbReference type="InParanoid" id="G8JP90"/>
<keyword evidence="6" id="KW-0560">Oxidoreductase</keyword>
<dbReference type="Pfam" id="PF13738">
    <property type="entry name" value="Pyr_redox_3"/>
    <property type="match status" value="1"/>
</dbReference>
<dbReference type="GO" id="GO:0050660">
    <property type="term" value="F:flavin adenine dinucleotide binding"/>
    <property type="evidence" value="ECO:0007669"/>
    <property type="project" value="TreeGrafter"/>
</dbReference>
<dbReference type="eggNOG" id="KOG1399">
    <property type="taxonomic scope" value="Eukaryota"/>
</dbReference>
<proteinExistence type="inferred from homology"/>
<reference evidence="9" key="1">
    <citation type="journal article" date="2012" name="G3 (Bethesda)">
        <title>Pichia sorbitophila, an interspecies yeast hybrid reveals early steps of genome resolution following polyploidization.</title>
        <authorList>
            <person name="Leh Louis V."/>
            <person name="Despons L."/>
            <person name="Friedrich A."/>
            <person name="Martin T."/>
            <person name="Durrens P."/>
            <person name="Casaregola S."/>
            <person name="Neuveglise C."/>
            <person name="Fairhead C."/>
            <person name="Marck C."/>
            <person name="Cruz J.A."/>
            <person name="Straub M.L."/>
            <person name="Kugler V."/>
            <person name="Sacerdot C."/>
            <person name="Uzunov Z."/>
            <person name="Thierry A."/>
            <person name="Weiss S."/>
            <person name="Bleykasten C."/>
            <person name="De Montigny J."/>
            <person name="Jacques N."/>
            <person name="Jung P."/>
            <person name="Lemaire M."/>
            <person name="Mallet S."/>
            <person name="Morel G."/>
            <person name="Richard G.F."/>
            <person name="Sarkar A."/>
            <person name="Savel G."/>
            <person name="Schacherer J."/>
            <person name="Seret M.L."/>
            <person name="Talla E."/>
            <person name="Samson G."/>
            <person name="Jubin C."/>
            <person name="Poulain J."/>
            <person name="Vacherie B."/>
            <person name="Barbe V."/>
            <person name="Pelletier E."/>
            <person name="Sherman D.J."/>
            <person name="Westhof E."/>
            <person name="Weissenbach J."/>
            <person name="Baret P.V."/>
            <person name="Wincker P."/>
            <person name="Gaillardin C."/>
            <person name="Dujon B."/>
            <person name="Souciet J.L."/>
        </authorList>
    </citation>
    <scope>NUCLEOTIDE SEQUENCE [LARGE SCALE GENOMIC DNA]</scope>
    <source>
        <strain evidence="9">CBS 270.75 / DBVPG 7215 / KCTC 17166 / NRRL Y-17582</strain>
    </source>
</reference>
<evidence type="ECO:0000256" key="6">
    <source>
        <dbReference type="ARBA" id="ARBA00023002"/>
    </source>
</evidence>
<dbReference type="PANTHER" id="PTHR43539:SF68">
    <property type="entry name" value="FLAVIN-BINDING MONOOXYGENASE-LIKE PROTEIN (AFU_ORTHOLOGUE AFUA_4G09220)"/>
    <property type="match status" value="1"/>
</dbReference>
<comment type="cofactor">
    <cofactor evidence="1">
        <name>FAD</name>
        <dbReference type="ChEBI" id="CHEBI:57692"/>
    </cofactor>
</comment>
<evidence type="ECO:0000313" key="9">
    <source>
        <dbReference type="Proteomes" id="UP000006790"/>
    </source>
</evidence>
<dbReference type="OrthoDB" id="74360at2759"/>
<feature type="region of interest" description="Disordered" evidence="7">
    <location>
        <begin position="1"/>
        <end position="43"/>
    </location>
</feature>
<dbReference type="GeneID" id="11471868"/>
<evidence type="ECO:0000256" key="1">
    <source>
        <dbReference type="ARBA" id="ARBA00001974"/>
    </source>
</evidence>
<evidence type="ECO:0000313" key="8">
    <source>
        <dbReference type="EMBL" id="AET38148.1"/>
    </source>
</evidence>
<gene>
    <name evidence="8" type="ordered locus">Ecym_2416</name>
</gene>
<comment type="similarity">
    <text evidence="2">Belongs to the FMO family.</text>
</comment>
<keyword evidence="3" id="KW-0285">Flavoprotein</keyword>
<dbReference type="SUPFAM" id="SSF51905">
    <property type="entry name" value="FAD/NAD(P)-binding domain"/>
    <property type="match status" value="1"/>
</dbReference>
<dbReference type="PANTHER" id="PTHR43539">
    <property type="entry name" value="FLAVIN-BINDING MONOOXYGENASE-LIKE PROTEIN (AFU_ORTHOLOGUE AFUA_4G09220)"/>
    <property type="match status" value="1"/>
</dbReference>
<dbReference type="KEGG" id="erc:Ecym_2416"/>
<organism evidence="8 9">
    <name type="scientific">Eremothecium cymbalariae (strain CBS 270.75 / DBVPG 7215 / KCTC 17166 / NRRL Y-17582)</name>
    <name type="common">Yeast</name>
    <dbReference type="NCBI Taxonomy" id="931890"/>
    <lineage>
        <taxon>Eukaryota</taxon>
        <taxon>Fungi</taxon>
        <taxon>Dikarya</taxon>
        <taxon>Ascomycota</taxon>
        <taxon>Saccharomycotina</taxon>
        <taxon>Saccharomycetes</taxon>
        <taxon>Saccharomycetales</taxon>
        <taxon>Saccharomycetaceae</taxon>
        <taxon>Eremothecium</taxon>
    </lineage>
</organism>
<keyword evidence="5" id="KW-0521">NADP</keyword>
<evidence type="ECO:0000256" key="2">
    <source>
        <dbReference type="ARBA" id="ARBA00009183"/>
    </source>
</evidence>
<dbReference type="PRINTS" id="PR00411">
    <property type="entry name" value="PNDRDTASEI"/>
</dbReference>
<dbReference type="InterPro" id="IPR050982">
    <property type="entry name" value="Auxin_biosynth/cation_transpt"/>
</dbReference>
<evidence type="ECO:0000256" key="3">
    <source>
        <dbReference type="ARBA" id="ARBA00022630"/>
    </source>
</evidence>
<dbReference type="Gene3D" id="3.50.50.60">
    <property type="entry name" value="FAD/NAD(P)-binding domain"/>
    <property type="match status" value="2"/>
</dbReference>
<accession>G8JP90</accession>
<dbReference type="FunFam" id="3.50.50.60:FF:000023">
    <property type="entry name" value="Dimethylaniline monooxygenase [N-oxide-forming]"/>
    <property type="match status" value="1"/>
</dbReference>
<dbReference type="HOGENOM" id="CLU_015676_1_0_1"/>
<evidence type="ECO:0000256" key="4">
    <source>
        <dbReference type="ARBA" id="ARBA00022827"/>
    </source>
</evidence>
<dbReference type="OMA" id="FTHMAYL"/>
<keyword evidence="4" id="KW-0274">FAD</keyword>
<evidence type="ECO:0000256" key="7">
    <source>
        <dbReference type="SAM" id="MobiDB-lite"/>
    </source>
</evidence>
<dbReference type="EMBL" id="CP002498">
    <property type="protein sequence ID" value="AET38148.1"/>
    <property type="molecule type" value="Genomic_DNA"/>
</dbReference>
<dbReference type="AlphaFoldDB" id="G8JP90"/>
<sequence>MSPPAIFHSYDSPDSESKSPSSILNDESYSPVKESHSTKHKSEKVDYYNNEIYPPITKHSVDYDLPESKVYGEYKACPALIQNTADSNLKPLVKNWLLNFNNMLNDVNAGIDSRKTASELENLFTNHASWRDHLALSWDFHSFNGLRELKKRICPLLVAARLKNVKLDDLADYHYKQGFGKIVIHDQTPEQVPIEWIQVYFSFDNKVGNGKGVARLVAVEDEETGLGILKCFTFYTVLEDLKSNPERTFRNRPEGVKHGYHPGRESWAEQRARETRFSRCNQPTVLIVGGGQGGLSIAARLKSFGITSVIVEKNSKVGDNWRNRYKFLVLHDPILYDEMPYMSFPPTWPIYTSKDKLADWFDSYVKSLDLNVRCKATVTGASFDECRGKWKVEVTDNKTGDITYYRPQHLIMATGHSGEPRIPQFPGQEKFEGKVIHSSQYNSGVEFRGGKVLVVGSCSSAHDICQDLYEQGAKVTMLQRSSTCIITAKHGTAHNNKGLYDEDGPKIETADHIFHSMPLSLLNGVMQQQYRASCKDDADLLAGLNEVGFKTNAGFNGTGLFGLYFRIGSGYYIDVGCSTLISNGKVKLKQGVSLKRFTKTGVEFTDGTKLEDLDAVILATGFTNMKETARRLFGQDVASRLRSVWGLDEEGEFKTMWRDSGHPNFWFMGGNLALARYYSKRLALRIVAQEMQIKY</sequence>
<dbReference type="GO" id="GO:0004497">
    <property type="term" value="F:monooxygenase activity"/>
    <property type="evidence" value="ECO:0007669"/>
    <property type="project" value="TreeGrafter"/>
</dbReference>
<dbReference type="InterPro" id="IPR036188">
    <property type="entry name" value="FAD/NAD-bd_sf"/>
</dbReference>